<evidence type="ECO:0000313" key="2">
    <source>
        <dbReference type="EMBL" id="MCK9685860.1"/>
    </source>
</evidence>
<dbReference type="EMBL" id="JAJLJH010000001">
    <property type="protein sequence ID" value="MCK9685860.1"/>
    <property type="molecule type" value="Genomic_DNA"/>
</dbReference>
<reference evidence="2" key="1">
    <citation type="submission" date="2021-11" db="EMBL/GenBank/DDBJ databases">
        <title>BS-T2-15 a new species belonging to the Comamonadaceae family isolated from the soil of a French oak forest.</title>
        <authorList>
            <person name="Mieszkin S."/>
            <person name="Alain K."/>
        </authorList>
    </citation>
    <scope>NUCLEOTIDE SEQUENCE</scope>
    <source>
        <strain evidence="2">BS-T2-15</strain>
    </source>
</reference>
<sequence length="422" mass="45544">MKNKSLATLSPLCLALFAGSAWADLEPFSFGASEQIQHQSNLGHTESRQIADWTSTTQLSGAINEPVGRDKLVITGDVDFDRYKHSHTLDSTGYNAAAEFDWSTVGDLSGALGADSHRHQSFYGESSEFTIVGASTDTTIVKNLRNDNHVFARATLGGQSRWTIFGGTDANKRNYSNDIFRVSDEHQWSADLGTRYSTSPDLSFGVTGNYVRGEYPDGTIAHPDGTSTQGRSNFNSKVISATTQWQVGGNTRMDASLGYTSYYSDAFGGTRHFMNGSLNWVWKPPSHLTFTLSLKRSADADSLYGAGSGAVVSSGNVNGTAINNDAHLDTTYAVTAKTSLEMSADYIDRKYLPQQTLVGEASGSTRTSRVFLTAHFLPTRTTDLSCGAGRETSHVSGSLAIKGLAASYNDNYVQCTASIHFD</sequence>
<proteinExistence type="predicted"/>
<feature type="signal peptide" evidence="1">
    <location>
        <begin position="1"/>
        <end position="23"/>
    </location>
</feature>
<organism evidence="2 3">
    <name type="scientific">Scleromatobacter humisilvae</name>
    <dbReference type="NCBI Taxonomy" id="2897159"/>
    <lineage>
        <taxon>Bacteria</taxon>
        <taxon>Pseudomonadati</taxon>
        <taxon>Pseudomonadota</taxon>
        <taxon>Betaproteobacteria</taxon>
        <taxon>Burkholderiales</taxon>
        <taxon>Sphaerotilaceae</taxon>
        <taxon>Scleromatobacter</taxon>
    </lineage>
</organism>
<evidence type="ECO:0000256" key="1">
    <source>
        <dbReference type="SAM" id="SignalP"/>
    </source>
</evidence>
<dbReference type="AlphaFoldDB" id="A0A9X1YI74"/>
<keyword evidence="3" id="KW-1185">Reference proteome</keyword>
<dbReference type="SUPFAM" id="SSF56935">
    <property type="entry name" value="Porins"/>
    <property type="match status" value="1"/>
</dbReference>
<dbReference type="RefSeq" id="WP_275681850.1">
    <property type="nucleotide sequence ID" value="NZ_JAJLJH010000001.1"/>
</dbReference>
<gene>
    <name evidence="2" type="ORF">LPC04_09090</name>
</gene>
<protein>
    <submittedName>
        <fullName evidence="2">Uncharacterized protein</fullName>
    </submittedName>
</protein>
<name>A0A9X1YI74_9BURK</name>
<comment type="caution">
    <text evidence="2">The sequence shown here is derived from an EMBL/GenBank/DDBJ whole genome shotgun (WGS) entry which is preliminary data.</text>
</comment>
<feature type="chain" id="PRO_5040736529" evidence="1">
    <location>
        <begin position="24"/>
        <end position="422"/>
    </location>
</feature>
<dbReference type="Proteomes" id="UP001139353">
    <property type="component" value="Unassembled WGS sequence"/>
</dbReference>
<accession>A0A9X1YI74</accession>
<keyword evidence="1" id="KW-0732">Signal</keyword>
<evidence type="ECO:0000313" key="3">
    <source>
        <dbReference type="Proteomes" id="UP001139353"/>
    </source>
</evidence>